<proteinExistence type="predicted"/>
<reference evidence="1 2" key="1">
    <citation type="journal article" date="2010" name="Science">
        <title>Plasticity of animal genome architecture unmasked by rapid evolution of a pelagic tunicate.</title>
        <authorList>
            <person name="Denoeud F."/>
            <person name="Henriet S."/>
            <person name="Mungpakdee S."/>
            <person name="Aury J.M."/>
            <person name="Da Silva C."/>
            <person name="Brinkmann H."/>
            <person name="Mikhaleva J."/>
            <person name="Olsen L.C."/>
            <person name="Jubin C."/>
            <person name="Canestro C."/>
            <person name="Bouquet J.M."/>
            <person name="Danks G."/>
            <person name="Poulain J."/>
            <person name="Campsteijn C."/>
            <person name="Adamski M."/>
            <person name="Cross I."/>
            <person name="Yadetie F."/>
            <person name="Muffato M."/>
            <person name="Louis A."/>
            <person name="Butcher S."/>
            <person name="Tsagkogeorga G."/>
            <person name="Konrad A."/>
            <person name="Singh S."/>
            <person name="Jensen M.F."/>
            <person name="Cong E.H."/>
            <person name="Eikeseth-Otteraa H."/>
            <person name="Noel B."/>
            <person name="Anthouard V."/>
            <person name="Porcel B.M."/>
            <person name="Kachouri-Lafond R."/>
            <person name="Nishino A."/>
            <person name="Ugolini M."/>
            <person name="Chourrout P."/>
            <person name="Nishida H."/>
            <person name="Aasland R."/>
            <person name="Huzurbazar S."/>
            <person name="Westhof E."/>
            <person name="Delsuc F."/>
            <person name="Lehrach H."/>
            <person name="Reinhardt R."/>
            <person name="Weissenbach J."/>
            <person name="Roy S.W."/>
            <person name="Artiguenave F."/>
            <person name="Postlethwait J.H."/>
            <person name="Manak J.R."/>
            <person name="Thompson E.M."/>
            <person name="Jaillon O."/>
            <person name="Du Pasquier L."/>
            <person name="Boudinot P."/>
            <person name="Liberles D.A."/>
            <person name="Volff J.N."/>
            <person name="Philippe H."/>
            <person name="Lenhard B."/>
            <person name="Roest Crollius H."/>
            <person name="Wincker P."/>
            <person name="Chourrout D."/>
        </authorList>
    </citation>
    <scope>NUCLEOTIDE SEQUENCE [LARGE SCALE GENOMIC DNA]</scope>
</reference>
<name>E4WS39_OIKDI</name>
<evidence type="ECO:0000313" key="2">
    <source>
        <dbReference type="Proteomes" id="UP000001307"/>
    </source>
</evidence>
<organism evidence="1 2">
    <name type="scientific">Oikopleura dioica</name>
    <name type="common">Tunicate</name>
    <dbReference type="NCBI Taxonomy" id="34765"/>
    <lineage>
        <taxon>Eukaryota</taxon>
        <taxon>Metazoa</taxon>
        <taxon>Chordata</taxon>
        <taxon>Tunicata</taxon>
        <taxon>Appendicularia</taxon>
        <taxon>Copelata</taxon>
        <taxon>Oikopleuridae</taxon>
        <taxon>Oikopleura</taxon>
    </lineage>
</organism>
<protein>
    <submittedName>
        <fullName evidence="1">Uncharacterized protein</fullName>
    </submittedName>
</protein>
<dbReference type="Proteomes" id="UP000001307">
    <property type="component" value="Unassembled WGS sequence"/>
</dbReference>
<dbReference type="AlphaFoldDB" id="E4WS39"/>
<dbReference type="EMBL" id="FN653015">
    <property type="protein sequence ID" value="CBY20572.1"/>
    <property type="molecule type" value="Genomic_DNA"/>
</dbReference>
<gene>
    <name evidence="1" type="ORF">GSOID_T00000573001</name>
</gene>
<dbReference type="InParanoid" id="E4WS39"/>
<evidence type="ECO:0000313" key="1">
    <source>
        <dbReference type="EMBL" id="CBY20572.1"/>
    </source>
</evidence>
<keyword evidence="2" id="KW-1185">Reference proteome</keyword>
<sequence>MITPPMLMVATVGDDCILHVFDCPV</sequence>
<accession>E4WS39</accession>